<dbReference type="InterPro" id="IPR018261">
    <property type="entry name" value="Ribosomal_bL27_CS"/>
</dbReference>
<evidence type="ECO:0000256" key="4">
    <source>
        <dbReference type="ARBA" id="ARBA00023128"/>
    </source>
</evidence>
<dbReference type="SUPFAM" id="SSF110324">
    <property type="entry name" value="Ribosomal L27 protein-like"/>
    <property type="match status" value="1"/>
</dbReference>
<evidence type="ECO:0000256" key="5">
    <source>
        <dbReference type="ARBA" id="ARBA00023274"/>
    </source>
</evidence>
<evidence type="ECO:0000256" key="2">
    <source>
        <dbReference type="ARBA" id="ARBA00010797"/>
    </source>
</evidence>
<organism evidence="8 9">
    <name type="scientific">Emydomyces testavorans</name>
    <dbReference type="NCBI Taxonomy" id="2070801"/>
    <lineage>
        <taxon>Eukaryota</taxon>
        <taxon>Fungi</taxon>
        <taxon>Dikarya</taxon>
        <taxon>Ascomycota</taxon>
        <taxon>Pezizomycotina</taxon>
        <taxon>Eurotiomycetes</taxon>
        <taxon>Eurotiomycetidae</taxon>
        <taxon>Onygenales</taxon>
        <taxon>Nannizziopsiaceae</taxon>
        <taxon>Emydomyces</taxon>
    </lineage>
</organism>
<dbReference type="Gene3D" id="2.40.50.100">
    <property type="match status" value="1"/>
</dbReference>
<accession>A0AAF0DCS2</accession>
<dbReference type="FunFam" id="2.40.50.100:FF:000042">
    <property type="entry name" value="50S ribosomal protein L27"/>
    <property type="match status" value="1"/>
</dbReference>
<dbReference type="AlphaFoldDB" id="A0AAF0DCS2"/>
<dbReference type="PROSITE" id="PS00831">
    <property type="entry name" value="RIBOSOMAL_L27"/>
    <property type="match status" value="1"/>
</dbReference>
<name>A0AAF0DCS2_9EURO</name>
<evidence type="ECO:0000313" key="8">
    <source>
        <dbReference type="EMBL" id="WEW56042.1"/>
    </source>
</evidence>
<evidence type="ECO:0000256" key="7">
    <source>
        <dbReference type="SAM" id="MobiDB-lite"/>
    </source>
</evidence>
<keyword evidence="9" id="KW-1185">Reference proteome</keyword>
<protein>
    <recommendedName>
        <fullName evidence="6">Large ribosomal subunit protein bL27m</fullName>
    </recommendedName>
</protein>
<keyword evidence="3" id="KW-0689">Ribosomal protein</keyword>
<gene>
    <name evidence="8" type="ORF">PRK78_001477</name>
</gene>
<dbReference type="GO" id="GO:0005762">
    <property type="term" value="C:mitochondrial large ribosomal subunit"/>
    <property type="evidence" value="ECO:0007669"/>
    <property type="project" value="TreeGrafter"/>
</dbReference>
<comment type="similarity">
    <text evidence="2">Belongs to the bacterial ribosomal protein bL27 family.</text>
</comment>
<dbReference type="GO" id="GO:0003735">
    <property type="term" value="F:structural constituent of ribosome"/>
    <property type="evidence" value="ECO:0007669"/>
    <property type="project" value="InterPro"/>
</dbReference>
<evidence type="ECO:0000313" key="9">
    <source>
        <dbReference type="Proteomes" id="UP001219355"/>
    </source>
</evidence>
<evidence type="ECO:0000256" key="1">
    <source>
        <dbReference type="ARBA" id="ARBA00004173"/>
    </source>
</evidence>
<comment type="subcellular location">
    <subcellularLocation>
        <location evidence="1">Mitochondrion</location>
    </subcellularLocation>
</comment>
<evidence type="ECO:0000256" key="6">
    <source>
        <dbReference type="ARBA" id="ARBA00035267"/>
    </source>
</evidence>
<reference evidence="8" key="1">
    <citation type="submission" date="2023-03" db="EMBL/GenBank/DDBJ databases">
        <title>Emydomyces testavorans Genome Sequence.</title>
        <authorList>
            <person name="Hoyer L."/>
        </authorList>
    </citation>
    <scope>NUCLEOTIDE SEQUENCE</scope>
    <source>
        <strain evidence="8">16-2883</strain>
    </source>
</reference>
<feature type="region of interest" description="Disordered" evidence="7">
    <location>
        <begin position="236"/>
        <end position="260"/>
    </location>
</feature>
<keyword evidence="5" id="KW-0687">Ribonucleoprotein</keyword>
<dbReference type="EMBL" id="CP120627">
    <property type="protein sequence ID" value="WEW56042.1"/>
    <property type="molecule type" value="Genomic_DNA"/>
</dbReference>
<proteinExistence type="inferred from homology"/>
<dbReference type="Proteomes" id="UP001219355">
    <property type="component" value="Chromosome 1"/>
</dbReference>
<evidence type="ECO:0000256" key="3">
    <source>
        <dbReference type="ARBA" id="ARBA00022980"/>
    </source>
</evidence>
<dbReference type="InterPro" id="IPR001684">
    <property type="entry name" value="Ribosomal_bL27"/>
</dbReference>
<dbReference type="GO" id="GO:0006412">
    <property type="term" value="P:translation"/>
    <property type="evidence" value="ECO:0007669"/>
    <property type="project" value="InterPro"/>
</dbReference>
<dbReference type="PANTHER" id="PTHR15893">
    <property type="entry name" value="RIBOSOMAL PROTEIN L27"/>
    <property type="match status" value="1"/>
</dbReference>
<dbReference type="PRINTS" id="PR00063">
    <property type="entry name" value="RIBOSOMALL27"/>
</dbReference>
<dbReference type="Pfam" id="PF01016">
    <property type="entry name" value="Ribosomal_L27"/>
    <property type="match status" value="1"/>
</dbReference>
<dbReference type="PANTHER" id="PTHR15893:SF0">
    <property type="entry name" value="LARGE RIBOSOMAL SUBUNIT PROTEIN BL27M"/>
    <property type="match status" value="1"/>
</dbReference>
<feature type="region of interest" description="Disordered" evidence="7">
    <location>
        <begin position="60"/>
        <end position="85"/>
    </location>
</feature>
<keyword evidence="4" id="KW-0496">Mitochondrion</keyword>
<sequence length="260" mass="29565">MLQPRLPIPLRVLESVLAPFLQASKQPQCQSRFLQQRISIKPPHNIAPQHPSLIALQSRHATHAAQGAANARSKNSPGKRLGAKKTGEQYVIPGNIIFRQRGTKWFPGENCGIGRDHTIYALQTGYVKYYRDPQRHPTRKYIGVAFARDDVLPTPKNAPTKRRLGMRAAPRQVAELVVVPEKSAGPPLRPGYQYREGNWEIGRLPDKAGIKVKEWNRKDRWTAWRKKTERIKRVAQMKELKNRKKGKAKAKAKSKSKAKK</sequence>